<accession>A0A171PV98</accession>
<evidence type="ECO:0000313" key="2">
    <source>
        <dbReference type="Proteomes" id="UP000232922"/>
    </source>
</evidence>
<dbReference type="GeneID" id="41900607"/>
<protein>
    <submittedName>
        <fullName evidence="1">Uncharacterized protein</fullName>
    </submittedName>
</protein>
<name>A0A171PV98_9VIRU</name>
<sequence length="257" mass="28714">MLDGADTSNVVGSHYHDIFKSEIIPSTVTWVVRPYGGGLKYGLNRDRIERAFPDARRTFNNSVSLHTERFHPKVYNNGSVQLTGRAYRPRDIIESLERIYSKLLPDGVDIVGMELEIASVMAKYCVNGAMSDRTYCIGDLYQACVRMNNDDVSETNVCVFAKPHELTAQLNRTVHRPCALIRLLGGGEYVTIGVYPYVSSNVKHRVMKKGKLSVYKRGSMNVCSPSLASLPELVRDALSVRVNLSNKHYKSLHGTGE</sequence>
<dbReference type="KEGG" id="vg:41900607"/>
<dbReference type="EMBL" id="KJ755191">
    <property type="protein sequence ID" value="AJP08971.1"/>
    <property type="molecule type" value="Genomic_DNA"/>
</dbReference>
<organism evidence="1 2">
    <name type="scientific">Heliothis virescens ascovirus 3f</name>
    <dbReference type="NCBI Taxonomy" id="328614"/>
    <lineage>
        <taxon>Viruses</taxon>
        <taxon>Varidnaviria</taxon>
        <taxon>Bamfordvirae</taxon>
        <taxon>Nucleocytoviricota</taxon>
        <taxon>Megaviricetes</taxon>
        <taxon>Pimascovirales</taxon>
        <taxon>Pimascovirales incertae sedis</taxon>
        <taxon>Ascoviridae</taxon>
        <taxon>Ascovirus</taxon>
        <taxon>Ascovirus hvav3a</taxon>
    </lineage>
</organism>
<dbReference type="RefSeq" id="YP_009701471.1">
    <property type="nucleotide sequence ID" value="NC_044938.1"/>
</dbReference>
<dbReference type="Proteomes" id="UP000232922">
    <property type="component" value="Genome"/>
</dbReference>
<reference evidence="2" key="1">
    <citation type="submission" date="2014-04" db="EMBL/GenBank/DDBJ databases">
        <authorList>
            <person name="Wei Y."/>
            <person name="Huang G."/>
            <person name="Cheng X."/>
        </authorList>
    </citation>
    <scope>NUCLEOTIDE SEQUENCE [LARGE SCALE GENOMIC DNA]</scope>
</reference>
<evidence type="ECO:0000313" key="1">
    <source>
        <dbReference type="EMBL" id="AJP08971.1"/>
    </source>
</evidence>
<proteinExistence type="predicted"/>